<keyword evidence="2" id="KW-1185">Reference proteome</keyword>
<gene>
    <name evidence="1" type="ORF">Hgul01_04912</name>
</gene>
<dbReference type="EMBL" id="BAABRU010000031">
    <property type="protein sequence ID" value="GAA5531088.1"/>
    <property type="molecule type" value="Genomic_DNA"/>
</dbReference>
<protein>
    <recommendedName>
        <fullName evidence="3">XisI protein</fullName>
    </recommendedName>
</protein>
<dbReference type="InterPro" id="IPR014968">
    <property type="entry name" value="XisI"/>
</dbReference>
<proteinExistence type="predicted"/>
<dbReference type="InterPro" id="IPR035943">
    <property type="entry name" value="XisI-like_sf"/>
</dbReference>
<comment type="caution">
    <text evidence="1">The sequence shown here is derived from an EMBL/GenBank/DDBJ whole genome shotgun (WGS) entry which is preliminary data.</text>
</comment>
<evidence type="ECO:0008006" key="3">
    <source>
        <dbReference type="Google" id="ProtNLM"/>
    </source>
</evidence>
<dbReference type="Gene3D" id="3.30.310.110">
    <property type="entry name" value="XisI-like"/>
    <property type="match status" value="1"/>
</dbReference>
<sequence>MVAFSPTTLIETVLMAMPCPDTLGACTVQTIFDRQQHQYLVVVAGWHGQHRIHQCLVHIAYHDERVWIHCDHTIHGIPRSLIAAGIPATRILQVFPLANLRMP</sequence>
<accession>A0ABP9X8C1</accession>
<dbReference type="SUPFAM" id="SSF143847">
    <property type="entry name" value="XisI-like"/>
    <property type="match status" value="1"/>
</dbReference>
<dbReference type="RefSeq" id="WP_345724672.1">
    <property type="nucleotide sequence ID" value="NZ_BAABRU010000031.1"/>
</dbReference>
<evidence type="ECO:0000313" key="1">
    <source>
        <dbReference type="EMBL" id="GAA5531088.1"/>
    </source>
</evidence>
<evidence type="ECO:0000313" key="2">
    <source>
        <dbReference type="Proteomes" id="UP001428290"/>
    </source>
</evidence>
<dbReference type="Pfam" id="PF08869">
    <property type="entry name" value="XisI"/>
    <property type="match status" value="1"/>
</dbReference>
<organism evidence="1 2">
    <name type="scientific">Herpetosiphon gulosus</name>
    <dbReference type="NCBI Taxonomy" id="1973496"/>
    <lineage>
        <taxon>Bacteria</taxon>
        <taxon>Bacillati</taxon>
        <taxon>Chloroflexota</taxon>
        <taxon>Chloroflexia</taxon>
        <taxon>Herpetosiphonales</taxon>
        <taxon>Herpetosiphonaceae</taxon>
        <taxon>Herpetosiphon</taxon>
    </lineage>
</organism>
<name>A0ABP9X8C1_9CHLR</name>
<reference evidence="1 2" key="1">
    <citation type="submission" date="2024-02" db="EMBL/GenBank/DDBJ databases">
        <title>Herpetosiphon gulosus NBRC 112829.</title>
        <authorList>
            <person name="Ichikawa N."/>
            <person name="Katano-Makiyama Y."/>
            <person name="Hidaka K."/>
        </authorList>
    </citation>
    <scope>NUCLEOTIDE SEQUENCE [LARGE SCALE GENOMIC DNA]</scope>
    <source>
        <strain evidence="1 2">NBRC 112829</strain>
    </source>
</reference>
<dbReference type="Proteomes" id="UP001428290">
    <property type="component" value="Unassembled WGS sequence"/>
</dbReference>